<dbReference type="InterPro" id="IPR007782">
    <property type="entry name" value="VKG_COase"/>
</dbReference>
<proteinExistence type="predicted"/>
<dbReference type="Pfam" id="PF22777">
    <property type="entry name" value="VKGC_lumenal_dom"/>
    <property type="match status" value="1"/>
</dbReference>
<keyword evidence="4 7" id="KW-0472">Membrane</keyword>
<dbReference type="EMBL" id="JAVRHY010000008">
    <property type="protein sequence ID" value="MDT0618784.1"/>
    <property type="molecule type" value="Genomic_DNA"/>
</dbReference>
<evidence type="ECO:0000256" key="5">
    <source>
        <dbReference type="ARBA" id="ARBA00023157"/>
    </source>
</evidence>
<feature type="transmembrane region" description="Helical" evidence="7">
    <location>
        <begin position="12"/>
        <end position="32"/>
    </location>
</feature>
<keyword evidence="5" id="KW-1015">Disulfide bond</keyword>
<evidence type="ECO:0000256" key="1">
    <source>
        <dbReference type="ARBA" id="ARBA00004127"/>
    </source>
</evidence>
<dbReference type="PANTHER" id="PTHR12639:SF7">
    <property type="entry name" value="HTTM DOMAIN-CONTAINING PROTEIN"/>
    <property type="match status" value="1"/>
</dbReference>
<evidence type="ECO:0000256" key="3">
    <source>
        <dbReference type="ARBA" id="ARBA00022989"/>
    </source>
</evidence>
<evidence type="ECO:0000256" key="4">
    <source>
        <dbReference type="ARBA" id="ARBA00023136"/>
    </source>
</evidence>
<evidence type="ECO:0000256" key="7">
    <source>
        <dbReference type="SAM" id="Phobius"/>
    </source>
</evidence>
<sequence length="471" mass="53674">MNALYHRLNQPLDIAALAVFRMLFGALMFAGTLRFMACGWIEQLYVAPDFHFKYWGFAWVQVPGEAGLYLLYSGIAATAAMVALGAFYRVAIIGFWCLFTYAELMDVTYYLNHYYFVSLLALILCFLSPHRAWSVDAWRRPGLARDTLPAWQTWWLRFQVGLLYFYAGLAKAEPDWLLHAQPLNIWLPPLSGMPLLGPLLAEPWVHYAFSWFAFAFDTTIIAFLLWRVTRPYAFAVVLVFHLFTHLFFQIGLFPFIMVFAVLVFFEPDWPRRWMAFFRRLLPASITRLVSGPSPASGRGGQRGGWRPASAAFALAVAGFCLVQFLLPLRHWAYPGTVLWHEQGMRFSWRVMLREKSGSLNYRVVTDAGRTVLVPPHEYLTELQYREMAGQPDLVLQLAHHIRNDFNRRGHGPVEVYADSLVSLNGRPLKPMIDPQANLAAVEPGLADAGWITDAPSGPPTLHRRLQLTAAR</sequence>
<accession>A0ABU3B8I2</accession>
<feature type="transmembrane region" description="Helical" evidence="7">
    <location>
        <begin position="232"/>
        <end position="265"/>
    </location>
</feature>
<feature type="transmembrane region" description="Helical" evidence="7">
    <location>
        <begin position="308"/>
        <end position="326"/>
    </location>
</feature>
<dbReference type="Pfam" id="PF05090">
    <property type="entry name" value="HTTM"/>
    <property type="match status" value="1"/>
</dbReference>
<dbReference type="InterPro" id="IPR053935">
    <property type="entry name" value="VKGC_lumenal_dom"/>
</dbReference>
<evidence type="ECO:0000259" key="8">
    <source>
        <dbReference type="SMART" id="SM00752"/>
    </source>
</evidence>
<name>A0ABU3B8I2_9GAMM</name>
<dbReference type="RefSeq" id="WP_311658990.1">
    <property type="nucleotide sequence ID" value="NZ_JAVRHY010000008.1"/>
</dbReference>
<dbReference type="PANTHER" id="PTHR12639">
    <property type="entry name" value="VITAMIN K-DEPENDENT GAMMA-CARBOXYLASE"/>
    <property type="match status" value="1"/>
</dbReference>
<feature type="transmembrane region" description="Helical" evidence="7">
    <location>
        <begin position="204"/>
        <end position="225"/>
    </location>
</feature>
<dbReference type="InterPro" id="IPR011020">
    <property type="entry name" value="HTTM-like"/>
</dbReference>
<keyword evidence="6" id="KW-0456">Lyase</keyword>
<evidence type="ECO:0000313" key="10">
    <source>
        <dbReference type="Proteomes" id="UP001259982"/>
    </source>
</evidence>
<evidence type="ECO:0000256" key="2">
    <source>
        <dbReference type="ARBA" id="ARBA00022692"/>
    </source>
</evidence>
<keyword evidence="10" id="KW-1185">Reference proteome</keyword>
<dbReference type="InterPro" id="IPR053934">
    <property type="entry name" value="HTTM_dom"/>
</dbReference>
<comment type="caution">
    <text evidence="9">The sequence shown here is derived from an EMBL/GenBank/DDBJ whole genome shotgun (WGS) entry which is preliminary data.</text>
</comment>
<dbReference type="SMART" id="SM00752">
    <property type="entry name" value="HTTM"/>
    <property type="match status" value="1"/>
</dbReference>
<organism evidence="9 10">
    <name type="scientific">Spectribacter acetivorans</name>
    <dbReference type="NCBI Taxonomy" id="3075603"/>
    <lineage>
        <taxon>Bacteria</taxon>
        <taxon>Pseudomonadati</taxon>
        <taxon>Pseudomonadota</taxon>
        <taxon>Gammaproteobacteria</taxon>
        <taxon>Salinisphaerales</taxon>
        <taxon>Salinisphaeraceae</taxon>
        <taxon>Spectribacter</taxon>
    </lineage>
</organism>
<dbReference type="Proteomes" id="UP001259982">
    <property type="component" value="Unassembled WGS sequence"/>
</dbReference>
<comment type="subcellular location">
    <subcellularLocation>
        <location evidence="1">Endomembrane system</location>
        <topology evidence="1">Multi-pass membrane protein</topology>
    </subcellularLocation>
</comment>
<keyword evidence="3 7" id="KW-1133">Transmembrane helix</keyword>
<feature type="transmembrane region" description="Helical" evidence="7">
    <location>
        <begin position="79"/>
        <end position="102"/>
    </location>
</feature>
<protein>
    <submittedName>
        <fullName evidence="9">HTTM domain-containing protein</fullName>
    </submittedName>
</protein>
<evidence type="ECO:0000313" key="9">
    <source>
        <dbReference type="EMBL" id="MDT0618784.1"/>
    </source>
</evidence>
<keyword evidence="2 7" id="KW-0812">Transmembrane</keyword>
<feature type="domain" description="HTTM-like" evidence="8">
    <location>
        <begin position="9"/>
        <end position="269"/>
    </location>
</feature>
<feature type="transmembrane region" description="Helical" evidence="7">
    <location>
        <begin position="114"/>
        <end position="133"/>
    </location>
</feature>
<feature type="transmembrane region" description="Helical" evidence="7">
    <location>
        <begin position="52"/>
        <end position="72"/>
    </location>
</feature>
<evidence type="ECO:0000256" key="6">
    <source>
        <dbReference type="ARBA" id="ARBA00023239"/>
    </source>
</evidence>
<gene>
    <name evidence="9" type="ORF">RM531_09895</name>
</gene>
<reference evidence="9 10" key="1">
    <citation type="submission" date="2023-09" db="EMBL/GenBank/DDBJ databases">
        <authorList>
            <person name="Rey-Velasco X."/>
        </authorList>
    </citation>
    <scope>NUCLEOTIDE SEQUENCE [LARGE SCALE GENOMIC DNA]</scope>
    <source>
        <strain evidence="9 10">P385</strain>
    </source>
</reference>